<proteinExistence type="predicted"/>
<dbReference type="InterPro" id="IPR020845">
    <property type="entry name" value="AMP-binding_CS"/>
</dbReference>
<feature type="domain" description="Carrier" evidence="5">
    <location>
        <begin position="3104"/>
        <end position="3180"/>
    </location>
</feature>
<dbReference type="Gene3D" id="3.40.50.12780">
    <property type="entry name" value="N-terminal domain of ligase-like"/>
    <property type="match status" value="3"/>
</dbReference>
<dbReference type="Gene3D" id="3.30.300.30">
    <property type="match status" value="3"/>
</dbReference>
<name>A0AAN9TVP9_9PEZI</name>
<evidence type="ECO:0000313" key="7">
    <source>
        <dbReference type="Proteomes" id="UP001320245"/>
    </source>
</evidence>
<dbReference type="GO" id="GO:0043041">
    <property type="term" value="P:amino acid activation for nonribosomal peptide biosynthetic process"/>
    <property type="evidence" value="ECO:0007669"/>
    <property type="project" value="TreeGrafter"/>
</dbReference>
<dbReference type="CDD" id="cd05930">
    <property type="entry name" value="A_NRPS"/>
    <property type="match status" value="1"/>
</dbReference>
<feature type="domain" description="Carrier" evidence="5">
    <location>
        <begin position="3693"/>
        <end position="3769"/>
    </location>
</feature>
<dbReference type="NCBIfam" id="NF003417">
    <property type="entry name" value="PRK04813.1"/>
    <property type="match status" value="3"/>
</dbReference>
<dbReference type="InterPro" id="IPR045851">
    <property type="entry name" value="AMP-bd_C_sf"/>
</dbReference>
<evidence type="ECO:0000256" key="4">
    <source>
        <dbReference type="SAM" id="MobiDB-lite"/>
    </source>
</evidence>
<evidence type="ECO:0000259" key="5">
    <source>
        <dbReference type="PROSITE" id="PS50075"/>
    </source>
</evidence>
<dbReference type="PROSITE" id="PS00012">
    <property type="entry name" value="PHOSPHOPANTETHEINE"/>
    <property type="match status" value="2"/>
</dbReference>
<dbReference type="GO" id="GO:0005737">
    <property type="term" value="C:cytoplasm"/>
    <property type="evidence" value="ECO:0007669"/>
    <property type="project" value="TreeGrafter"/>
</dbReference>
<dbReference type="InterPro" id="IPR006162">
    <property type="entry name" value="Ppantetheine_attach_site"/>
</dbReference>
<feature type="domain" description="Carrier" evidence="5">
    <location>
        <begin position="4238"/>
        <end position="4314"/>
    </location>
</feature>
<dbReference type="PANTHER" id="PTHR45527:SF2">
    <property type="entry name" value="FERRICROCIN SYNTHETASE (NONRIBOSOMAL PEPTIDE SIDEROPHORE SYNTHASE ) (EUROFUNG)"/>
    <property type="match status" value="1"/>
</dbReference>
<dbReference type="PROSITE" id="PS50075">
    <property type="entry name" value="CARRIER"/>
    <property type="match status" value="5"/>
</dbReference>
<dbReference type="Gene3D" id="1.10.1200.10">
    <property type="entry name" value="ACP-like"/>
    <property type="match status" value="4"/>
</dbReference>
<dbReference type="Pfam" id="PF00550">
    <property type="entry name" value="PP-binding"/>
    <property type="match status" value="4"/>
</dbReference>
<organism evidence="6 7">
    <name type="scientific">Cytospora paraplurivora</name>
    <dbReference type="NCBI Taxonomy" id="2898453"/>
    <lineage>
        <taxon>Eukaryota</taxon>
        <taxon>Fungi</taxon>
        <taxon>Dikarya</taxon>
        <taxon>Ascomycota</taxon>
        <taxon>Pezizomycotina</taxon>
        <taxon>Sordariomycetes</taxon>
        <taxon>Sordariomycetidae</taxon>
        <taxon>Diaporthales</taxon>
        <taxon>Cytosporaceae</taxon>
        <taxon>Cytospora</taxon>
    </lineage>
</organism>
<evidence type="ECO:0000313" key="6">
    <source>
        <dbReference type="EMBL" id="KAK7729785.1"/>
    </source>
</evidence>
<dbReference type="Pfam" id="PF00501">
    <property type="entry name" value="AMP-binding"/>
    <property type="match status" value="3"/>
</dbReference>
<feature type="region of interest" description="Disordered" evidence="4">
    <location>
        <begin position="2006"/>
        <end position="2025"/>
    </location>
</feature>
<dbReference type="FunFam" id="3.40.50.12780:FF:000024">
    <property type="entry name" value="Nonribosomal siderophore peptide synthase SidC"/>
    <property type="match status" value="2"/>
</dbReference>
<dbReference type="GO" id="GO:0016874">
    <property type="term" value="F:ligase activity"/>
    <property type="evidence" value="ECO:0007669"/>
    <property type="project" value="UniProtKB-KW"/>
</dbReference>
<evidence type="ECO:0000256" key="2">
    <source>
        <dbReference type="ARBA" id="ARBA00022553"/>
    </source>
</evidence>
<dbReference type="InterPro" id="IPR000873">
    <property type="entry name" value="AMP-dep_synth/lig_dom"/>
</dbReference>
<feature type="domain" description="Carrier" evidence="5">
    <location>
        <begin position="1926"/>
        <end position="2003"/>
    </location>
</feature>
<dbReference type="SUPFAM" id="SSF56801">
    <property type="entry name" value="Acetyl-CoA synthetase-like"/>
    <property type="match status" value="3"/>
</dbReference>
<evidence type="ECO:0000256" key="3">
    <source>
        <dbReference type="ARBA" id="ARBA00022598"/>
    </source>
</evidence>
<protein>
    <submittedName>
        <fullName evidence="6">NRPS</fullName>
    </submittedName>
</protein>
<dbReference type="EMBL" id="JAJSPL020000068">
    <property type="protein sequence ID" value="KAK7729785.1"/>
    <property type="molecule type" value="Genomic_DNA"/>
</dbReference>
<dbReference type="GO" id="GO:0044550">
    <property type="term" value="P:secondary metabolite biosynthetic process"/>
    <property type="evidence" value="ECO:0007669"/>
    <property type="project" value="TreeGrafter"/>
</dbReference>
<dbReference type="InterPro" id="IPR042099">
    <property type="entry name" value="ANL_N_sf"/>
</dbReference>
<sequence>MASTISPPPITELRPLHCLQHELSRQEGSALATELPHWQSSLSPRPDEETCIKAFVKLVSHIVVLEYGEPYCIQQHNSRRGRGFILAHAGQNDFSFIDYHDAAGQIPTDFSIGDRNLIDLQKIHLDVSNVRLSAPPRLVPAAALEALGCMLDDLILTLQRGEDQGDSRQWTRPSVLNFPPKSRPLPLLRPEDRAEDQNEQALLHSWFEKRVDEQPESMALDFLVDFESGERREFTYRQLNNSANALARELVRTQRANAASDASNIKTIAVMMGPCPELYTSYLATLKAGMAFCPIPVDAPAERLDVLMADLKPAALLVATPSPAFSGSNTDTVPSINVSSYLGACDNEMERLGEESRSSVAETDVAYVLYTSGTTGTPKGVAVSHLSATCTISALSAHYGFVPTEVESNSPRKPTRWFQGAASTFDISLFEIFWTLSTGSTLCCAPRHLTLQDINKVVTTLKADITNITPSFATLLDASSMRGLMLGGETLNSRVVHDFAQHNPAPHDDGVSGPRGIYNGYGPTETAIYCIAQSHVPEGQRGSVLGSPLETCGIAIVDETCTSTIQPVPMGATGELIITGPQVSRIGYLNRPDETSRVFINDDDAVGWGRAYKTGDRARIIWDDSGEPVVEFLGRISDDQVKLSGRRVELGEIESVLMSKVEGVQETISCVWKPADSQPGSEKVVNLLITTPGLSFEAEVLGSCKEAAQRHLPDYMRPFKIIQVESLPRTASGKVDRKAASAYVSAVLKDHMQHPKLLNRETTEELQPLAGEDAELEKHLLSIVADILGGHAISADTPLSDAGVDSLRAMRLLREIRRRWPDTSMRHLQPSLAFLLDTQATIRSVFFPIPSQQDLADNEDGTKEDRTRSRLTKFSSEHLSQMRDKLDVTSEADIEMVLPATAQQSQLAISFAMDRTRYISHTVLRLKPDVSAATLKRAAEEVMLEQAIYRSAILPCDDTLSPFALVILTPEAWRRPKRNGSEAPQVVHRKASEQLSVDTAHGWVALAEENISLESQRLYYIQVVENETDVDNDGLLIISIAHCICDGASVEVLMCDIARRYAGLESLERQSIYDAVLECFSDVDPDTDGLWRESLKGWELEPFGSLSGNNSHSGKSSKPTSDCGVAQYKSDLPWQVLEDKSRALGGGASPLAILQASWSILLHMFSEADTGDITFGSVISGPLSTTTHAPTFSVVPCRVPLPETQSINQLVDGLMKHGKFALGHRHLSWGVFETLPYNTALALQAYPVEDGGLEDEDSQIPWTEIHHPVMRYDFPIFVEVFPNDPSSPNRSRFSNITFKVTYREDALSKVSASCVVKQLAALTQILIASSPDDAISQLSARLPRSLLSAEGTVPQANAGTNTNGQDSHLQLLHGQFESQAIATPSRLALVFYDALDSTPTCLSYAELDSFANGLAHLLREEDVDVIPLCIERSVHLYVAVLAVLKAGSAWCPIDLTSPIERRTSLIARTKSKVLLTNTESWHLVRPCMASEKLQDMRVILIDQHWKPASVKPKPRQGIKTGALCGEDLAYLLWTSGTTGEPKGVMIQHSAAAKAMQDLQVQVEHDPKAEQVRTLQLSAYSFDVFVQDLFYTWGLSGSIISGTRELVLGSFVEFIWKARPTHAHLTPSFGASIAVEEIRGSPLQYVTFIGEKLTEDVAEAWAAPGITTRAYNTYGPAENAVVSTMRRFFGKSRDQAKASNVGFPLNPCTAYVVHDVPEPGSDERQWELVPRYGVGELALGGLQVAKGYLSDPAKTASRFIQGGPGIDERIYLTGDVVRLNDHGFEFLGRNDDLVKITGIRIELSEISAACASIKDEDDAIEHVETLYLPRPDRDNADHKVVVTFVSVKKDGVDQDAIRAQVYKRARDMLPTYMVPGHVVVLNTTMPRTASNKVDRKELQAIYQSSDLQVLAGGCSTGDTSGQPAEKQQWTDQQLHVLQFLANNFAVAVEPLSPEDRLAALGLSSLQVTKLAWSLRRKLSVQVGVLELMRCELLGELVDVILSRQKQSIQEQESPGNGSYGASPTKTTEDPWLAVTRDLLTKNLHGDMLPPNSFLLPATPMQESLIFETMREPKAYWAHRVFDLSHLDTLQVDRLRAAWTAAASMFDILRTSFVPLAQLDAIVGDEGQATNGISWARRQGLQSTILQVVRREAAVRWKWLSSDEDQNLTRWAQEPELTDLSPMLTPWAVTIAEKDRKMMLSVHHALYDHDSSETVLNAVAKFYLHQDNAVHDDVVQFERGMELGLLPTISQRNEATSSWTERLAGLRETSGALNAPFPDLTQSRQKQVQRIIGAKKAVPSFLSSDLPTALSTLLQSAFGCVLASYLEIKAIVLGQTVSLRLLHPDLADVVGPAIATLPLAVRADAHSAEELWAEMARDSSTLFRVTHHLHPVDIKRLLNEGTGSADAPFAGVFVYHPASSDDDDRAGVAAQPVFREVEQALSLNVEHPLAFNVFEGDLMMELTGNSQRISQAQLELMLDQIIDQARVMKQFPQLPIGQLQSKLDRRLVSLSGEIEEITTGAGFDPTESVAQHAAQHPDWVAVEEVLTSDGADDENDAISIKTITYSQLDRLTNVIASQLASHEIGLQQDDVVALYLGRDIESLAATLAIFRAGYIYLPVDEDLPLARKQLLIRDAAAKLVITTEELAKDLDMDHDDPPSLLLPERDDALDHILEQQQELSQPLPAKERGQGGYLLYTSGSTGRPKGVRVSNHNLCHFISSFSLRMTEASSPADQPEQLGGSGKYLNLTSRAFDPHLTQLFVPWHLGYRVVIGNRTALLGNLQHAINHLGITHFGSVPSVLTQLRLRPEDVPSVRVVTTGGEKASNELLDTWTGQEVGQKGDGAMAKLINFYGPTEVTIGCLGHVVNRTSNARNLGLPLKGLKALLLVPSSGNGEQIIARRGQPGELCIAGPQVALGYLERPVENAKSFQTTSLVGDSDTRIYRTGDVMRMMHDGSLEFLGRADQQAKIRGQRLELDEVVSFLKHAADEGDLDFAAAVVTGEGNRQQLFGFVARKARLRSEIVAEVELLQNQSQALTSLLEKLGRTCEAKLPAFMVPKLLWVSRIPYLAASGKIDTKILAKLANDFFASQDSDTEESDDSGVDVAPGTLNAGESIVVEAVEEVVGHKVNGKATSSIRLVIDSLSAVHLVALLRKRGFSKVNVSDILSSSATVASIAQLADQYRPQHNVIGGTPKQSTSVSNNLGEVKAFSLSTVFPGRSPAGLNHYNVEAVLPCLPLQAALVARSMVWISAHDDDLPQAEEPTVVPYVSQFNYRLSSGTDLIKWQKAAERVAASEAMLRTCFLQREDDGKVFQVVLNSPTSTPFETEGEEPSDIVSKMGARPPFRMHLREEGGEAFVSLRIHHALFDGIAIAVLLRRLEQAYDGVLEEDYVASANQSLDVLTRVSAHCDLTATQLDTTRALWQDKLLGVRPCHLGSIDNRKGTIRSARCLPWTLPQIRDKLNSQHAAVSASSAFQVATALCLSQLTKQTTSVVYGFVMSLRPLLGHVVDSGVDEFLGPCLNTLVQAFSLRKDEYLLEFLQQVHQTHVETCQGTMPLVSVEQVQRWAGSEDKLFDSLLSINVLPSTDALEHRPGRLTALQAQSRSDMALAFDIDLHHDGKIMLTLSSAGVLRESDLDEVGRLFERAVGACITVDKKIKVRDLLPVDVDATVVANGVEDGGIASSINGDQSDSDAEFEMALASVQTTLCRLLRLSPSDINKDRTTSLYQVGLDSITVLPFVRHLNKSAKVKLTPDAILKARTIHGTARLLLQARATANVNTRRQEQNLMDRNDSEEMNYDKMLGRLAKDLIFVATPLQEGMLSASLATSGRAYTYNHTVQLSEEALQADTPSLDHFFAAVKDTVQACEILRTRFIFTRDDEAPWVGIVSPTEQSDLVNWTALTGGKIQLRISHALYDATSIQTVWRILGENYNRRLSVGQAIGPETETQRYEFRPFAKVVATMQRTSVGFWANLLQGYKYTPLEFSEGLSVSSAFHFNLAEQELSLLRTRCKAASVTTKTVLMLAWAKVLSEFLYGQPDVVYGQVVSSGHQVETVVGPTINTVPIRVTLDKGASVAEGLAQVQRLNDEAVGANAMASLRKVQTLWRSSAGGRDEDLPVSLFQSLFVFDGVVGHNPEAGVSKPLFRSLHEQIDKGEERTTYDDYHLIVSFHIQNDTLCGKLRARMAREDVDSLGSHLEAAVRSLITDDLQKPALDLGRMKITKRRITAANTKGTVNIPKVHVAAAKAESVLKIVKSVLGTRCQRNEIGHNTKLINVGLDSILAIRLSSLLRKRTRMTVSVFQLMNGATVHDIVVANATQALGDERQRGGEENKTIESAKRPRAFTSCQQTKLLSLAAERLGISEDSVQSVLPVLQGQRSHLEQWLYNGRRFFEAPWVYRVGESLDKQTIKICWAQLCRLHDVLRTTFLQTDVLGAGLVQVTMNEQRSASEGFTEFRDSAKPVQVLIEDYVRQSNNKPSDLKQPPAYFTLLEGSDGKAVVLRIHHALYDAWSIKMIVKDLDELLAGVNAQSRTQLCNVVSQIMEIRDPSAEDLYWKNHLAHAQETVLGFQAGQTFTPEVNTPLGPHFQVKYADVIPQATIDKLSRTNAKAGISAAIILAYARTLRNLTRRSCPTFGLTHAARSLSSADEAHALDLTDANAPTMTMTPFCLGLDGTSTGSTPASDKYLIGLVQGHLAQLTKFAQSDSTQKFCPRFNTYLNILYPGEDASGEGSTAGDSGLKVLKRYKLDERLASEYFTVTQPSTFAASMIQGLETGHLSPHRFFFNVIVREGISVAASGDEALLGSDREMVARVVDDFAAELTRILKHA</sequence>
<evidence type="ECO:0000256" key="1">
    <source>
        <dbReference type="ARBA" id="ARBA00022450"/>
    </source>
</evidence>
<dbReference type="InterPro" id="IPR009081">
    <property type="entry name" value="PP-bd_ACP"/>
</dbReference>
<gene>
    <name evidence="6" type="ORF">SLS53_009201</name>
</gene>
<dbReference type="InterPro" id="IPR023213">
    <property type="entry name" value="CAT-like_dom_sf"/>
</dbReference>
<dbReference type="SUPFAM" id="SSF47336">
    <property type="entry name" value="ACP-like"/>
    <property type="match status" value="4"/>
</dbReference>
<keyword evidence="3" id="KW-0436">Ligase</keyword>
<dbReference type="PROSITE" id="PS00455">
    <property type="entry name" value="AMP_BINDING"/>
    <property type="match status" value="3"/>
</dbReference>
<dbReference type="SUPFAM" id="SSF52777">
    <property type="entry name" value="CoA-dependent acyltransferases"/>
    <property type="match status" value="10"/>
</dbReference>
<keyword evidence="1" id="KW-0596">Phosphopantetheine</keyword>
<dbReference type="InterPro" id="IPR020806">
    <property type="entry name" value="PKS_PP-bd"/>
</dbReference>
<dbReference type="Gene3D" id="3.30.559.10">
    <property type="entry name" value="Chloramphenicol acetyltransferase-like domain"/>
    <property type="match status" value="5"/>
</dbReference>
<comment type="caution">
    <text evidence="6">The sequence shown here is derived from an EMBL/GenBank/DDBJ whole genome shotgun (WGS) entry which is preliminary data.</text>
</comment>
<dbReference type="PANTHER" id="PTHR45527">
    <property type="entry name" value="NONRIBOSOMAL PEPTIDE SYNTHETASE"/>
    <property type="match status" value="1"/>
</dbReference>
<dbReference type="InterPro" id="IPR001242">
    <property type="entry name" value="Condensation_dom"/>
</dbReference>
<dbReference type="SMART" id="SM00823">
    <property type="entry name" value="PKS_PP"/>
    <property type="match status" value="2"/>
</dbReference>
<dbReference type="InterPro" id="IPR036736">
    <property type="entry name" value="ACP-like_sf"/>
</dbReference>
<dbReference type="GO" id="GO:0031177">
    <property type="term" value="F:phosphopantetheine binding"/>
    <property type="evidence" value="ECO:0007669"/>
    <property type="project" value="InterPro"/>
</dbReference>
<feature type="compositionally biased region" description="Polar residues" evidence="4">
    <location>
        <begin position="2006"/>
        <end position="2024"/>
    </location>
</feature>
<keyword evidence="7" id="KW-1185">Reference proteome</keyword>
<dbReference type="Pfam" id="PF00668">
    <property type="entry name" value="Condensation"/>
    <property type="match status" value="4"/>
</dbReference>
<accession>A0AAN9TVP9</accession>
<feature type="domain" description="Carrier" evidence="5">
    <location>
        <begin position="771"/>
        <end position="853"/>
    </location>
</feature>
<reference evidence="6 7" key="1">
    <citation type="journal article" date="2023" name="PLoS ONE">
        <title>Cytospora paraplurivora sp. nov. isolated from orchards with fruit tree decline syndrome in Ontario, Canada.</title>
        <authorList>
            <person name="Ilyukhin E."/>
            <person name="Nguyen H.D.T."/>
            <person name="Castle A.J."/>
            <person name="Ellouze W."/>
        </authorList>
    </citation>
    <scope>NUCLEOTIDE SEQUENCE [LARGE SCALE GENOMIC DNA]</scope>
    <source>
        <strain evidence="6 7">FDS-564</strain>
    </source>
</reference>
<dbReference type="Gene3D" id="3.30.559.30">
    <property type="entry name" value="Nonribosomal peptide synthetase, condensation domain"/>
    <property type="match status" value="5"/>
</dbReference>
<keyword evidence="2" id="KW-0597">Phosphoprotein</keyword>
<dbReference type="Proteomes" id="UP001320245">
    <property type="component" value="Unassembled WGS sequence"/>
</dbReference>